<feature type="transmembrane region" description="Helical" evidence="3">
    <location>
        <begin position="226"/>
        <end position="244"/>
    </location>
</feature>
<feature type="transmembrane region" description="Helical" evidence="3">
    <location>
        <begin position="334"/>
        <end position="352"/>
    </location>
</feature>
<dbReference type="Gene3D" id="1.20.1250.20">
    <property type="entry name" value="MFS general substrate transporter like domains"/>
    <property type="match status" value="2"/>
</dbReference>
<dbReference type="PANTHER" id="PTHR11360">
    <property type="entry name" value="MONOCARBOXYLATE TRANSPORTER"/>
    <property type="match status" value="1"/>
</dbReference>
<feature type="transmembrane region" description="Helical" evidence="3">
    <location>
        <begin position="104"/>
        <end position="126"/>
    </location>
</feature>
<dbReference type="SUPFAM" id="SSF103473">
    <property type="entry name" value="MFS general substrate transporter"/>
    <property type="match status" value="1"/>
</dbReference>
<dbReference type="PANTHER" id="PTHR11360:SF287">
    <property type="entry name" value="MFS MONOCARBOXYLATE TRANSPORTER"/>
    <property type="match status" value="1"/>
</dbReference>
<keyword evidence="5" id="KW-1185">Reference proteome</keyword>
<feature type="transmembrane region" description="Helical" evidence="3">
    <location>
        <begin position="138"/>
        <end position="159"/>
    </location>
</feature>
<dbReference type="InterPro" id="IPR050327">
    <property type="entry name" value="Proton-linked_MCT"/>
</dbReference>
<organism evidence="4 5">
    <name type="scientific">Marasmiellus scandens</name>
    <dbReference type="NCBI Taxonomy" id="2682957"/>
    <lineage>
        <taxon>Eukaryota</taxon>
        <taxon>Fungi</taxon>
        <taxon>Dikarya</taxon>
        <taxon>Basidiomycota</taxon>
        <taxon>Agaricomycotina</taxon>
        <taxon>Agaricomycetes</taxon>
        <taxon>Agaricomycetidae</taxon>
        <taxon>Agaricales</taxon>
        <taxon>Marasmiineae</taxon>
        <taxon>Omphalotaceae</taxon>
        <taxon>Marasmiellus</taxon>
    </lineage>
</organism>
<feature type="transmembrane region" description="Helical" evidence="3">
    <location>
        <begin position="438"/>
        <end position="458"/>
    </location>
</feature>
<evidence type="ECO:0000256" key="2">
    <source>
        <dbReference type="ARBA" id="ARBA00006727"/>
    </source>
</evidence>
<feature type="transmembrane region" description="Helical" evidence="3">
    <location>
        <begin position="165"/>
        <end position="184"/>
    </location>
</feature>
<comment type="caution">
    <text evidence="4">The sequence shown here is derived from an EMBL/GenBank/DDBJ whole genome shotgun (WGS) entry which is preliminary data.</text>
</comment>
<feature type="transmembrane region" description="Helical" evidence="3">
    <location>
        <begin position="297"/>
        <end position="322"/>
    </location>
</feature>
<dbReference type="Pfam" id="PF07690">
    <property type="entry name" value="MFS_1"/>
    <property type="match status" value="1"/>
</dbReference>
<feature type="transmembrane region" description="Helical" evidence="3">
    <location>
        <begin position="264"/>
        <end position="285"/>
    </location>
</feature>
<evidence type="ECO:0000256" key="3">
    <source>
        <dbReference type="SAM" id="Phobius"/>
    </source>
</evidence>
<feature type="transmembrane region" description="Helical" evidence="3">
    <location>
        <begin position="358"/>
        <end position="376"/>
    </location>
</feature>
<comment type="similarity">
    <text evidence="2">Belongs to the major facilitator superfamily. Monocarboxylate porter (TC 2.A.1.13) family.</text>
</comment>
<sequence length="472" mass="50988">MTDFSSRDASCIANTSISHDTEETIPPILSPEVAGSQAQSSAALVVEPINAVSLEPMDGGFHAYAYLVSAFFLELLVWSLPLSYGVFLNYYTTHAFPHASPDSLAAVGSVSTGLLYLSSPIVLPLFNRFPWYKRRFMILGLFLCVVGLLGAAFATKAWHLILTQGVIYAAGGSLLYFPTVTYTFEWFSEKKGLANGVIFSGTSVGGVFTPIMIQTLLDRYGHRTTLIAWAIGFLVVVTPCLPYLKGRMPVAQAVNPRSLDVKLLYYSAFWMLFLANLLQGLGSFLPSLYIPTFASDIHLSVTSGTLAIALMNGVSAPGLIFFGWLSDRNLSSSILLNSLCSSLAVFLLWGLAKSIGPLLAFSCVYGFTTLSWSALWPRFVSTTATDDPYQAPTLMGFFVAGKGLGSVLSAPIASGLLHPWYFTNKTSAAYGVEGYGPLILFTGTALLLSCLGSAFRLVQAKAPLIRPVREWI</sequence>
<comment type="subcellular location">
    <subcellularLocation>
        <location evidence="1">Membrane</location>
        <topology evidence="1">Multi-pass membrane protein</topology>
    </subcellularLocation>
</comment>
<feature type="transmembrane region" description="Helical" evidence="3">
    <location>
        <begin position="397"/>
        <end position="418"/>
    </location>
</feature>
<evidence type="ECO:0000313" key="4">
    <source>
        <dbReference type="EMBL" id="KAK7467603.1"/>
    </source>
</evidence>
<keyword evidence="3" id="KW-0472">Membrane</keyword>
<gene>
    <name evidence="4" type="ORF">VKT23_004656</name>
</gene>
<accession>A0ABR1JWM0</accession>
<keyword evidence="3" id="KW-1133">Transmembrane helix</keyword>
<feature type="transmembrane region" description="Helical" evidence="3">
    <location>
        <begin position="63"/>
        <end position="84"/>
    </location>
</feature>
<evidence type="ECO:0000313" key="5">
    <source>
        <dbReference type="Proteomes" id="UP001498398"/>
    </source>
</evidence>
<protein>
    <recommendedName>
        <fullName evidence="6">MFS general substrate transporter</fullName>
    </recommendedName>
</protein>
<dbReference type="InterPro" id="IPR011701">
    <property type="entry name" value="MFS"/>
</dbReference>
<feature type="transmembrane region" description="Helical" evidence="3">
    <location>
        <begin position="196"/>
        <end position="214"/>
    </location>
</feature>
<dbReference type="EMBL" id="JBANRG010000004">
    <property type="protein sequence ID" value="KAK7467603.1"/>
    <property type="molecule type" value="Genomic_DNA"/>
</dbReference>
<reference evidence="4 5" key="1">
    <citation type="submission" date="2024-01" db="EMBL/GenBank/DDBJ databases">
        <title>A draft genome for the cacao thread blight pathogen Marasmiellus scandens.</title>
        <authorList>
            <person name="Baruah I.K."/>
            <person name="Leung J."/>
            <person name="Bukari Y."/>
            <person name="Amoako-Attah I."/>
            <person name="Meinhardt L.W."/>
            <person name="Bailey B.A."/>
            <person name="Cohen S.P."/>
        </authorList>
    </citation>
    <scope>NUCLEOTIDE SEQUENCE [LARGE SCALE GENOMIC DNA]</scope>
    <source>
        <strain evidence="4 5">GH-19</strain>
    </source>
</reference>
<name>A0ABR1JWM0_9AGAR</name>
<dbReference type="Proteomes" id="UP001498398">
    <property type="component" value="Unassembled WGS sequence"/>
</dbReference>
<evidence type="ECO:0000256" key="1">
    <source>
        <dbReference type="ARBA" id="ARBA00004141"/>
    </source>
</evidence>
<proteinExistence type="inferred from homology"/>
<keyword evidence="3" id="KW-0812">Transmembrane</keyword>
<dbReference type="InterPro" id="IPR036259">
    <property type="entry name" value="MFS_trans_sf"/>
</dbReference>
<evidence type="ECO:0008006" key="6">
    <source>
        <dbReference type="Google" id="ProtNLM"/>
    </source>
</evidence>